<sequence length="382" mass="43781">MGRSLASSYYDFSEKLNFCWTSLILLLFVSLIAVLKYVFLRSLISCVTPAAFPDSMVNYAHTVCWENDKFSIPMDDEPIIREEYLRSDMSTPSFHTWIPVVLIFMMLGFQIPRAVKLVFDLFLRNPTNTISDDDNQTSNTENAEQLAQIIRESQNQCSFIRTLLFIIVKLLVCLNLLIQLIFVKSYFPDSVRNKVVGRSISNLEETVNKTTPVSGYTFPKSILCEFSLRHFENIQRYVIQCQMPVNNLYEQFIHIFWFWLLGVGIFTGVVLVVQLSSLTIPPIVRLRFRGIIPKKELNQRKFSIDDSLLMLLDIENRSGLTMARKVATYLFQSSLSHGIHGDDALTSIPMQTVDTNVQTQTNTSTPPVVNDVVCETGYTRFK</sequence>
<dbReference type="GO" id="GO:0005921">
    <property type="term" value="C:gap junction"/>
    <property type="evidence" value="ECO:0007669"/>
    <property type="project" value="UniProtKB-UniRule"/>
</dbReference>
<evidence type="ECO:0000256" key="5">
    <source>
        <dbReference type="ARBA" id="ARBA00022989"/>
    </source>
</evidence>
<keyword evidence="11" id="KW-1185">Reference proteome</keyword>
<dbReference type="GO" id="GO:0005886">
    <property type="term" value="C:plasma membrane"/>
    <property type="evidence" value="ECO:0007669"/>
    <property type="project" value="UniProtKB-SubCell"/>
</dbReference>
<name>A0AAN8Q6X5_PATCE</name>
<dbReference type="AlphaFoldDB" id="A0AAN8Q6X5"/>
<accession>A0AAN8Q6X5</accession>
<dbReference type="PRINTS" id="PR01262">
    <property type="entry name" value="INNEXIN"/>
</dbReference>
<evidence type="ECO:0000256" key="1">
    <source>
        <dbReference type="ARBA" id="ARBA00004651"/>
    </source>
</evidence>
<comment type="similarity">
    <text evidence="9">Belongs to the pannexin family.</text>
</comment>
<dbReference type="Proteomes" id="UP001347796">
    <property type="component" value="Unassembled WGS sequence"/>
</dbReference>
<evidence type="ECO:0000256" key="4">
    <source>
        <dbReference type="ARBA" id="ARBA00022692"/>
    </source>
</evidence>
<evidence type="ECO:0000256" key="9">
    <source>
        <dbReference type="RuleBase" id="RU010713"/>
    </source>
</evidence>
<evidence type="ECO:0000256" key="8">
    <source>
        <dbReference type="ARBA" id="ARBA00023303"/>
    </source>
</evidence>
<evidence type="ECO:0000313" key="11">
    <source>
        <dbReference type="Proteomes" id="UP001347796"/>
    </source>
</evidence>
<dbReference type="GO" id="GO:0005243">
    <property type="term" value="F:gap junction channel activity"/>
    <property type="evidence" value="ECO:0007669"/>
    <property type="project" value="TreeGrafter"/>
</dbReference>
<protein>
    <recommendedName>
        <fullName evidence="9">Innexin</fullName>
    </recommendedName>
</protein>
<evidence type="ECO:0000256" key="2">
    <source>
        <dbReference type="ARBA" id="ARBA00022448"/>
    </source>
</evidence>
<comment type="caution">
    <text evidence="10">The sequence shown here is derived from an EMBL/GenBank/DDBJ whole genome shotgun (WGS) entry which is preliminary data.</text>
</comment>
<comment type="subcellular location">
    <subcellularLocation>
        <location evidence="1 9">Cell membrane</location>
        <topology evidence="1 9">Multi-pass membrane protein</topology>
    </subcellularLocation>
</comment>
<gene>
    <name evidence="9" type="primary">inx</name>
    <name evidence="10" type="ORF">SNE40_001975</name>
</gene>
<feature type="transmembrane region" description="Helical" evidence="9">
    <location>
        <begin position="94"/>
        <end position="115"/>
    </location>
</feature>
<dbReference type="GO" id="GO:0034220">
    <property type="term" value="P:monoatomic ion transmembrane transport"/>
    <property type="evidence" value="ECO:0007669"/>
    <property type="project" value="UniProtKB-KW"/>
</dbReference>
<evidence type="ECO:0000313" key="10">
    <source>
        <dbReference type="EMBL" id="KAK6190022.1"/>
    </source>
</evidence>
<keyword evidence="5 9" id="KW-1133">Transmembrane helix</keyword>
<proteinExistence type="inferred from homology"/>
<keyword evidence="7 9" id="KW-0472">Membrane</keyword>
<keyword evidence="4 9" id="KW-0812">Transmembrane</keyword>
<dbReference type="Pfam" id="PF00876">
    <property type="entry name" value="Innexin"/>
    <property type="match status" value="1"/>
</dbReference>
<dbReference type="InterPro" id="IPR000990">
    <property type="entry name" value="Innexin"/>
</dbReference>
<evidence type="ECO:0000256" key="7">
    <source>
        <dbReference type="ARBA" id="ARBA00023136"/>
    </source>
</evidence>
<reference evidence="10 11" key="1">
    <citation type="submission" date="2024-01" db="EMBL/GenBank/DDBJ databases">
        <title>The genome of the rayed Mediterranean limpet Patella caerulea (Linnaeus, 1758).</title>
        <authorList>
            <person name="Anh-Thu Weber A."/>
            <person name="Halstead-Nussloch G."/>
        </authorList>
    </citation>
    <scope>NUCLEOTIDE SEQUENCE [LARGE SCALE GENOMIC DNA]</scope>
    <source>
        <strain evidence="10">AATW-2023a</strain>
        <tissue evidence="10">Whole specimen</tissue>
    </source>
</reference>
<evidence type="ECO:0000256" key="3">
    <source>
        <dbReference type="ARBA" id="ARBA00022475"/>
    </source>
</evidence>
<feature type="transmembrane region" description="Helical" evidence="9">
    <location>
        <begin position="159"/>
        <end position="182"/>
    </location>
</feature>
<feature type="transmembrane region" description="Helical" evidence="9">
    <location>
        <begin position="256"/>
        <end position="280"/>
    </location>
</feature>
<feature type="transmembrane region" description="Helical" evidence="9">
    <location>
        <begin position="20"/>
        <end position="39"/>
    </location>
</feature>
<comment type="function">
    <text evidence="9">Structural component of the gap junctions.</text>
</comment>
<keyword evidence="3" id="KW-1003">Cell membrane</keyword>
<keyword evidence="8 9" id="KW-0407">Ion channel</keyword>
<evidence type="ECO:0000256" key="6">
    <source>
        <dbReference type="ARBA" id="ARBA00023065"/>
    </source>
</evidence>
<dbReference type="PROSITE" id="PS51013">
    <property type="entry name" value="PANNEXIN"/>
    <property type="match status" value="1"/>
</dbReference>
<dbReference type="PANTHER" id="PTHR11893">
    <property type="entry name" value="INNEXIN"/>
    <property type="match status" value="1"/>
</dbReference>
<keyword evidence="2 9" id="KW-0813">Transport</keyword>
<dbReference type="EMBL" id="JAZGQO010000002">
    <property type="protein sequence ID" value="KAK6190022.1"/>
    <property type="molecule type" value="Genomic_DNA"/>
</dbReference>
<organism evidence="10 11">
    <name type="scientific">Patella caerulea</name>
    <name type="common">Rayed Mediterranean limpet</name>
    <dbReference type="NCBI Taxonomy" id="87958"/>
    <lineage>
        <taxon>Eukaryota</taxon>
        <taxon>Metazoa</taxon>
        <taxon>Spiralia</taxon>
        <taxon>Lophotrochozoa</taxon>
        <taxon>Mollusca</taxon>
        <taxon>Gastropoda</taxon>
        <taxon>Patellogastropoda</taxon>
        <taxon>Patelloidea</taxon>
        <taxon>Patellidae</taxon>
        <taxon>Patella</taxon>
    </lineage>
</organism>
<keyword evidence="6 9" id="KW-0406">Ion transport</keyword>
<dbReference type="PANTHER" id="PTHR11893:SF36">
    <property type="entry name" value="INNEXIN-5"/>
    <property type="match status" value="1"/>
</dbReference>